<comment type="function">
    <text evidence="2">Poorly processive, error-prone DNA polymerase involved in untargeted mutagenesis. Copies undamaged DNA at stalled replication forks, which arise in vivo from mismatched or misaligned primer ends. These misaligned primers can be extended by PolIV. Exhibits no 3'-5' exonuclease (proofreading) activity. May be involved in translesional synthesis, in conjunction with the beta clamp from PolIII.</text>
</comment>
<dbReference type="Pfam" id="PF11799">
    <property type="entry name" value="IMS_C"/>
    <property type="match status" value="1"/>
</dbReference>
<organism evidence="6 8">
    <name type="scientific">Mediterraneibacter gnavus</name>
    <name type="common">Ruminococcus gnavus</name>
    <dbReference type="NCBI Taxonomy" id="33038"/>
    <lineage>
        <taxon>Bacteria</taxon>
        <taxon>Bacillati</taxon>
        <taxon>Bacillota</taxon>
        <taxon>Clostridia</taxon>
        <taxon>Lachnospirales</taxon>
        <taxon>Lachnospiraceae</taxon>
        <taxon>Mediterraneibacter</taxon>
    </lineage>
</organism>
<protein>
    <recommendedName>
        <fullName evidence="2">DNA polymerase IV</fullName>
        <shortName evidence="2">Pol IV</shortName>
        <ecNumber evidence="2">2.7.7.7</ecNumber>
    </recommendedName>
</protein>
<evidence type="ECO:0000313" key="8">
    <source>
        <dbReference type="Proteomes" id="UP000234891"/>
    </source>
</evidence>
<dbReference type="InterPro" id="IPR022880">
    <property type="entry name" value="DNApol_IV"/>
</dbReference>
<dbReference type="InterPro" id="IPR001126">
    <property type="entry name" value="UmuC"/>
</dbReference>
<name>A0A2N5PFV0_MEDGN</name>
<dbReference type="GO" id="GO:0009432">
    <property type="term" value="P:SOS response"/>
    <property type="evidence" value="ECO:0007669"/>
    <property type="project" value="TreeGrafter"/>
</dbReference>
<keyword evidence="2" id="KW-0238">DNA-binding</keyword>
<keyword evidence="2" id="KW-0548">Nucleotidyltransferase</keyword>
<evidence type="ECO:0000313" key="4">
    <source>
        <dbReference type="EMBL" id="MCZ0689101.1"/>
    </source>
</evidence>
<dbReference type="InterPro" id="IPR017961">
    <property type="entry name" value="DNA_pol_Y-fam_little_finger"/>
</dbReference>
<feature type="site" description="Substrate discrimination" evidence="2">
    <location>
        <position position="14"/>
    </location>
</feature>
<dbReference type="CDD" id="cd03586">
    <property type="entry name" value="PolY_Pol_IV_kappa"/>
    <property type="match status" value="1"/>
</dbReference>
<dbReference type="EC" id="2.7.7.7" evidence="2"/>
<dbReference type="GO" id="GO:0000287">
    <property type="term" value="F:magnesium ion binding"/>
    <property type="evidence" value="ECO:0007669"/>
    <property type="project" value="UniProtKB-UniRule"/>
</dbReference>
<feature type="domain" description="UmuC" evidence="3">
    <location>
        <begin position="5"/>
        <end position="193"/>
    </location>
</feature>
<dbReference type="PROSITE" id="PS50173">
    <property type="entry name" value="UMUC"/>
    <property type="match status" value="1"/>
</dbReference>
<dbReference type="InterPro" id="IPR050116">
    <property type="entry name" value="DNA_polymerase-Y"/>
</dbReference>
<comment type="subunit">
    <text evidence="2">Monomer.</text>
</comment>
<dbReference type="GO" id="GO:0006281">
    <property type="term" value="P:DNA repair"/>
    <property type="evidence" value="ECO:0007669"/>
    <property type="project" value="UniProtKB-UniRule"/>
</dbReference>
<dbReference type="EMBL" id="JAPRBD010000003">
    <property type="protein sequence ID" value="MCZ0689101.1"/>
    <property type="molecule type" value="Genomic_DNA"/>
</dbReference>
<dbReference type="Pfam" id="PF00817">
    <property type="entry name" value="IMS"/>
    <property type="match status" value="1"/>
</dbReference>
<dbReference type="Proteomes" id="UP000234849">
    <property type="component" value="Unassembled WGS sequence"/>
</dbReference>
<comment type="caution">
    <text evidence="6">The sequence shown here is derived from an EMBL/GenBank/DDBJ whole genome shotgun (WGS) entry which is preliminary data.</text>
</comment>
<sequence>MTPVIFHIDVNSAYLSWTAVEQLKNGAGTDLRKIPSIIGGDQKSRHGVVLAKSIPAKRYGIRTGEPVANAFRKCPNLVIEPPDHKMYREKSRMLMDYLRTFTKEIEQVSVDECYVDMTQAMEGFYSPVDAAMLIKNGVREKFGFTVNVGISSNKLLAKMASDFEKPDKVHTLFPEEIRVKMWPLPIGELYMAGHSSVEILKKLEILTIGDLAQADPRLITLHLKSHGQMLWEFANGIDHSSVQSQQAEAKGVGNSTTLSKDAETLEEIRPVFAHLAASVGERLKKAGQKASMVSMEIKYYDFRKISHQKQLMRPTSDQNVLYESACELFEEVWTGEPVRLLGIRTAKLVDEKEPMQLSIFDIEIPKPLDEKHQKLKDAMEKLDARFGKGTVIKASLMKKEPDTKEKDEKRR</sequence>
<dbReference type="RefSeq" id="WP_022036777.1">
    <property type="nucleotide sequence ID" value="NZ_BAABXV010000001.1"/>
</dbReference>
<feature type="active site" evidence="2">
    <location>
        <position position="112"/>
    </location>
</feature>
<dbReference type="Gene3D" id="3.30.1490.100">
    <property type="entry name" value="DNA polymerase, Y-family, little finger domain"/>
    <property type="match status" value="1"/>
</dbReference>
<dbReference type="GO" id="GO:0003887">
    <property type="term" value="F:DNA-directed DNA polymerase activity"/>
    <property type="evidence" value="ECO:0007669"/>
    <property type="project" value="UniProtKB-UniRule"/>
</dbReference>
<dbReference type="PANTHER" id="PTHR11076">
    <property type="entry name" value="DNA REPAIR POLYMERASE UMUC / TRANSFERASE FAMILY MEMBER"/>
    <property type="match status" value="1"/>
</dbReference>
<dbReference type="SUPFAM" id="SSF56672">
    <property type="entry name" value="DNA/RNA polymerases"/>
    <property type="match status" value="1"/>
</dbReference>
<dbReference type="Gene3D" id="3.30.70.270">
    <property type="match status" value="1"/>
</dbReference>
<keyword evidence="2" id="KW-0234">DNA repair</keyword>
<keyword evidence="2" id="KW-0808">Transferase</keyword>
<dbReference type="Proteomes" id="UP000234891">
    <property type="component" value="Unassembled WGS sequence"/>
</dbReference>
<comment type="similarity">
    <text evidence="1 2">Belongs to the DNA polymerase type-Y family.</text>
</comment>
<keyword evidence="2" id="KW-0227">DNA damage</keyword>
<dbReference type="GO" id="GO:0003684">
    <property type="term" value="F:damaged DNA binding"/>
    <property type="evidence" value="ECO:0007669"/>
    <property type="project" value="InterPro"/>
</dbReference>
<evidence type="ECO:0000313" key="5">
    <source>
        <dbReference type="EMBL" id="PLT56479.1"/>
    </source>
</evidence>
<dbReference type="GO" id="GO:0006261">
    <property type="term" value="P:DNA-templated DNA replication"/>
    <property type="evidence" value="ECO:0007669"/>
    <property type="project" value="UniProtKB-UniRule"/>
</dbReference>
<comment type="cofactor">
    <cofactor evidence="2">
        <name>Mg(2+)</name>
        <dbReference type="ChEBI" id="CHEBI:18420"/>
    </cofactor>
    <text evidence="2">Binds 2 magnesium ions per subunit.</text>
</comment>
<evidence type="ECO:0000256" key="1">
    <source>
        <dbReference type="ARBA" id="ARBA00010945"/>
    </source>
</evidence>
<dbReference type="Gene3D" id="3.40.1170.60">
    <property type="match status" value="1"/>
</dbReference>
<dbReference type="EMBL" id="NIHM01000005">
    <property type="protein sequence ID" value="PLT56479.1"/>
    <property type="molecule type" value="Genomic_DNA"/>
</dbReference>
<reference evidence="7 8" key="1">
    <citation type="journal article" date="2017" name="Genome Med.">
        <title>A novel Ruminococcus gnavus clade enriched in inflammatory bowel disease patients.</title>
        <authorList>
            <person name="Hall A.B."/>
            <person name="Yassour M."/>
            <person name="Sauk J."/>
            <person name="Garner A."/>
            <person name="Jiang X."/>
            <person name="Arthur T."/>
            <person name="Lagoudas G.K."/>
            <person name="Vatanen T."/>
            <person name="Fornelos N."/>
            <person name="Wilson R."/>
            <person name="Bertha M."/>
            <person name="Cohen M."/>
            <person name="Garber J."/>
            <person name="Khalili H."/>
            <person name="Gevers D."/>
            <person name="Ananthakrishnan A.N."/>
            <person name="Kugathasan S."/>
            <person name="Lander E.S."/>
            <person name="Blainey P."/>
            <person name="Vlamakis H."/>
            <person name="Xavier R.J."/>
            <person name="Huttenhower C."/>
        </authorList>
    </citation>
    <scope>NUCLEOTIDE SEQUENCE [LARGE SCALE GENOMIC DNA]</scope>
    <source>
        <strain evidence="5 7">RJX1118</strain>
        <strain evidence="6 8">RJX1124</strain>
    </source>
</reference>
<evidence type="ECO:0000313" key="6">
    <source>
        <dbReference type="EMBL" id="PLT73953.1"/>
    </source>
</evidence>
<comment type="subcellular location">
    <subcellularLocation>
        <location evidence="2">Cytoplasm</location>
    </subcellularLocation>
</comment>
<dbReference type="InterPro" id="IPR043502">
    <property type="entry name" value="DNA/RNA_pol_sf"/>
</dbReference>
<dbReference type="GO" id="GO:0005829">
    <property type="term" value="C:cytosol"/>
    <property type="evidence" value="ECO:0007669"/>
    <property type="project" value="TreeGrafter"/>
</dbReference>
<keyword evidence="2" id="KW-0963">Cytoplasm</keyword>
<keyword evidence="2" id="KW-0239">DNA-directed DNA polymerase</keyword>
<keyword evidence="2" id="KW-0460">Magnesium</keyword>
<dbReference type="Gene3D" id="1.10.150.20">
    <property type="entry name" value="5' to 3' exonuclease, C-terminal subdomain"/>
    <property type="match status" value="1"/>
</dbReference>
<keyword evidence="2" id="KW-0515">Mutator protein</keyword>
<accession>A0A2N5PFV0</accession>
<dbReference type="SUPFAM" id="SSF100879">
    <property type="entry name" value="Lesion bypass DNA polymerase (Y-family), little finger domain"/>
    <property type="match status" value="1"/>
</dbReference>
<dbReference type="InterPro" id="IPR043128">
    <property type="entry name" value="Rev_trsase/Diguanyl_cyclase"/>
</dbReference>
<evidence type="ECO:0000313" key="7">
    <source>
        <dbReference type="Proteomes" id="UP000234849"/>
    </source>
</evidence>
<keyword evidence="2" id="KW-0479">Metal-binding</keyword>
<dbReference type="EMBL" id="NIHS01000005">
    <property type="protein sequence ID" value="PLT73953.1"/>
    <property type="molecule type" value="Genomic_DNA"/>
</dbReference>
<feature type="binding site" evidence="2">
    <location>
        <position position="111"/>
    </location>
    <ligand>
        <name>Mg(2+)</name>
        <dbReference type="ChEBI" id="CHEBI:18420"/>
    </ligand>
</feature>
<dbReference type="HAMAP" id="MF_01113">
    <property type="entry name" value="DNApol_IV"/>
    <property type="match status" value="1"/>
</dbReference>
<dbReference type="GO" id="GO:0042276">
    <property type="term" value="P:error-prone translesion synthesis"/>
    <property type="evidence" value="ECO:0007669"/>
    <property type="project" value="TreeGrafter"/>
</dbReference>
<reference evidence="4" key="2">
    <citation type="submission" date="2022-11" db="EMBL/GenBank/DDBJ databases">
        <title>Temperate bacteriophages infecting mucin-degrading bacterium Ruminococcus gnavus from the human gut.</title>
        <authorList>
            <person name="Buttimer C."/>
        </authorList>
    </citation>
    <scope>NUCLEOTIDE SEQUENCE</scope>
    <source>
        <strain evidence="4">CCUG 52279</strain>
    </source>
</reference>
<evidence type="ECO:0000256" key="2">
    <source>
        <dbReference type="HAMAP-Rule" id="MF_01113"/>
    </source>
</evidence>
<comment type="catalytic activity">
    <reaction evidence="2">
        <text>DNA(n) + a 2'-deoxyribonucleoside 5'-triphosphate = DNA(n+1) + diphosphate</text>
        <dbReference type="Rhea" id="RHEA:22508"/>
        <dbReference type="Rhea" id="RHEA-COMP:17339"/>
        <dbReference type="Rhea" id="RHEA-COMP:17340"/>
        <dbReference type="ChEBI" id="CHEBI:33019"/>
        <dbReference type="ChEBI" id="CHEBI:61560"/>
        <dbReference type="ChEBI" id="CHEBI:173112"/>
        <dbReference type="EC" id="2.7.7.7"/>
    </reaction>
</comment>
<dbReference type="PANTHER" id="PTHR11076:SF33">
    <property type="entry name" value="DNA POLYMERASE KAPPA"/>
    <property type="match status" value="1"/>
</dbReference>
<proteinExistence type="inferred from homology"/>
<dbReference type="AlphaFoldDB" id="A0A2N5PFV0"/>
<feature type="binding site" evidence="2">
    <location>
        <position position="9"/>
    </location>
    <ligand>
        <name>Mg(2+)</name>
        <dbReference type="ChEBI" id="CHEBI:18420"/>
    </ligand>
</feature>
<evidence type="ECO:0000259" key="3">
    <source>
        <dbReference type="PROSITE" id="PS50173"/>
    </source>
</evidence>
<gene>
    <name evidence="2" type="primary">dinB</name>
    <name evidence="5" type="ORF">CDL18_04710</name>
    <name evidence="6" type="ORF">CDL26_04545</name>
    <name evidence="4" type="ORF">OZZ16_04090</name>
</gene>
<keyword evidence="2" id="KW-0235">DNA replication</keyword>
<dbReference type="InterPro" id="IPR036775">
    <property type="entry name" value="DNA_pol_Y-fam_lit_finger_sf"/>
</dbReference>
<dbReference type="Proteomes" id="UP001076974">
    <property type="component" value="Unassembled WGS sequence"/>
</dbReference>